<dbReference type="Proteomes" id="UP000030763">
    <property type="component" value="Unassembled WGS sequence"/>
</dbReference>
<keyword evidence="1 2" id="KW-0802">TPR repeat</keyword>
<reference evidence="3" key="2">
    <citation type="submission" date="2013-10" db="EMBL/GenBank/DDBJ databases">
        <authorList>
            <person name="Aslett M."/>
        </authorList>
    </citation>
    <scope>NUCLEOTIDE SEQUENCE [LARGE SCALE GENOMIC DNA]</scope>
    <source>
        <strain evidence="3">Weybridge</strain>
    </source>
</reference>
<dbReference type="RefSeq" id="XP_013333334.1">
    <property type="nucleotide sequence ID" value="XM_013477880.1"/>
</dbReference>
<evidence type="ECO:0000256" key="2">
    <source>
        <dbReference type="PROSITE-ProRule" id="PRU00339"/>
    </source>
</evidence>
<accession>U6M0R7</accession>
<evidence type="ECO:0000256" key="1">
    <source>
        <dbReference type="ARBA" id="ARBA00022803"/>
    </source>
</evidence>
<dbReference type="PROSITE" id="PS50005">
    <property type="entry name" value="TPR"/>
    <property type="match status" value="2"/>
</dbReference>
<feature type="repeat" description="TPR" evidence="2">
    <location>
        <begin position="147"/>
        <end position="180"/>
    </location>
</feature>
<dbReference type="GO" id="GO:0016567">
    <property type="term" value="P:protein ubiquitination"/>
    <property type="evidence" value="ECO:0007669"/>
    <property type="project" value="TreeGrafter"/>
</dbReference>
<dbReference type="OrthoDB" id="2017782at2759"/>
<dbReference type="PANTHER" id="PTHR12558">
    <property type="entry name" value="CELL DIVISION CYCLE 16,23,27"/>
    <property type="match status" value="1"/>
</dbReference>
<dbReference type="GeneID" id="25336179"/>
<feature type="repeat" description="TPR" evidence="2">
    <location>
        <begin position="79"/>
        <end position="112"/>
    </location>
</feature>
<evidence type="ECO:0000313" key="4">
    <source>
        <dbReference type="Proteomes" id="UP000030763"/>
    </source>
</evidence>
<keyword evidence="4" id="KW-1185">Reference proteome</keyword>
<dbReference type="InterPro" id="IPR019734">
    <property type="entry name" value="TPR_rpt"/>
</dbReference>
<dbReference type="GO" id="GO:0031145">
    <property type="term" value="P:anaphase-promoting complex-dependent catabolic process"/>
    <property type="evidence" value="ECO:0007669"/>
    <property type="project" value="TreeGrafter"/>
</dbReference>
<dbReference type="InterPro" id="IPR011990">
    <property type="entry name" value="TPR-like_helical_dom_sf"/>
</dbReference>
<dbReference type="SMART" id="SM00028">
    <property type="entry name" value="TPR"/>
    <property type="match status" value="3"/>
</dbReference>
<dbReference type="Gene3D" id="1.25.40.10">
    <property type="entry name" value="Tetratricopeptide repeat domain"/>
    <property type="match status" value="1"/>
</dbReference>
<sequence length="221" mass="23936">MHFLNRHPSRLDFVGDYARLLAQQNDREGMKRLVETCQSMAPTAFCTFQVYGQQARLNGALDEAVEVLHAATALNPTAGDGWTQLGSAYLETGDLLSAAKAFAAAAAAAPAAAAAHLGGGQTQALLHNWAAAEQLYAAAVKCRPDLASTWWHLGTAEKQRNKHSAALKSFERRLRLDGEKGSMTAAVWAERLLESFFKETLGSKCPKATPLLHELSRGQYL</sequence>
<dbReference type="PANTHER" id="PTHR12558:SF10">
    <property type="entry name" value="CELL DIVISION CYCLE PROTEIN 23 HOMOLOG"/>
    <property type="match status" value="1"/>
</dbReference>
<dbReference type="GO" id="GO:0045842">
    <property type="term" value="P:positive regulation of mitotic metaphase/anaphase transition"/>
    <property type="evidence" value="ECO:0007669"/>
    <property type="project" value="TreeGrafter"/>
</dbReference>
<organism evidence="3 4">
    <name type="scientific">Eimeria maxima</name>
    <name type="common">Coccidian parasite</name>
    <dbReference type="NCBI Taxonomy" id="5804"/>
    <lineage>
        <taxon>Eukaryota</taxon>
        <taxon>Sar</taxon>
        <taxon>Alveolata</taxon>
        <taxon>Apicomplexa</taxon>
        <taxon>Conoidasida</taxon>
        <taxon>Coccidia</taxon>
        <taxon>Eucoccidiorida</taxon>
        <taxon>Eimeriorina</taxon>
        <taxon>Eimeriidae</taxon>
        <taxon>Eimeria</taxon>
    </lineage>
</organism>
<dbReference type="SUPFAM" id="SSF48452">
    <property type="entry name" value="TPR-like"/>
    <property type="match status" value="1"/>
</dbReference>
<proteinExistence type="predicted"/>
<dbReference type="Pfam" id="PF13181">
    <property type="entry name" value="TPR_8"/>
    <property type="match status" value="1"/>
</dbReference>
<evidence type="ECO:0000313" key="3">
    <source>
        <dbReference type="EMBL" id="CDJ56683.1"/>
    </source>
</evidence>
<name>U6M0R7_EIMMA</name>
<reference evidence="3" key="1">
    <citation type="submission" date="2013-10" db="EMBL/GenBank/DDBJ databases">
        <title>Genomic analysis of the causative agents of coccidiosis in chickens.</title>
        <authorList>
            <person name="Reid A.J."/>
            <person name="Blake D."/>
            <person name="Billington K."/>
            <person name="Browne H."/>
            <person name="Dunn M."/>
            <person name="Hung S."/>
            <person name="Kawahara F."/>
            <person name="Miranda-Saavedra D."/>
            <person name="Mourier T."/>
            <person name="Nagra H."/>
            <person name="Otto T.D."/>
            <person name="Rawlings N."/>
            <person name="Sanchez A."/>
            <person name="Sanders M."/>
            <person name="Subramaniam C."/>
            <person name="Tay Y."/>
            <person name="Dear P."/>
            <person name="Doerig C."/>
            <person name="Gruber A."/>
            <person name="Parkinson J."/>
            <person name="Shirley M."/>
            <person name="Wan K.L."/>
            <person name="Berriman M."/>
            <person name="Tomley F."/>
            <person name="Pain A."/>
        </authorList>
    </citation>
    <scope>NUCLEOTIDE SEQUENCE [LARGE SCALE GENOMIC DNA]</scope>
    <source>
        <strain evidence="3">Weybridge</strain>
    </source>
</reference>
<gene>
    <name evidence="3" type="ORF">EMWEY_00021930</name>
</gene>
<protein>
    <submittedName>
        <fullName evidence="3">Uncharacterized protein</fullName>
    </submittedName>
</protein>
<dbReference type="EMBL" id="HG719053">
    <property type="protein sequence ID" value="CDJ56683.1"/>
    <property type="molecule type" value="Genomic_DNA"/>
</dbReference>
<dbReference type="GO" id="GO:0005680">
    <property type="term" value="C:anaphase-promoting complex"/>
    <property type="evidence" value="ECO:0007669"/>
    <property type="project" value="TreeGrafter"/>
</dbReference>
<dbReference type="VEuPathDB" id="ToxoDB:EMWEY_00021930"/>
<dbReference type="AlphaFoldDB" id="U6M0R7"/>
<dbReference type="GO" id="GO:0051301">
    <property type="term" value="P:cell division"/>
    <property type="evidence" value="ECO:0007669"/>
    <property type="project" value="TreeGrafter"/>
</dbReference>
<dbReference type="OMA" id="LASTWWH"/>